<proteinExistence type="predicted"/>
<keyword evidence="2" id="KW-1185">Reference proteome</keyword>
<organism evidence="1 2">
    <name type="scientific">Sclerotinia sclerotiorum (strain ATCC 18683 / 1980 / Ss-1)</name>
    <name type="common">White mold</name>
    <name type="synonym">Whetzelinia sclerotiorum</name>
    <dbReference type="NCBI Taxonomy" id="665079"/>
    <lineage>
        <taxon>Eukaryota</taxon>
        <taxon>Fungi</taxon>
        <taxon>Dikarya</taxon>
        <taxon>Ascomycota</taxon>
        <taxon>Pezizomycotina</taxon>
        <taxon>Leotiomycetes</taxon>
        <taxon>Helotiales</taxon>
        <taxon>Sclerotiniaceae</taxon>
        <taxon>Sclerotinia</taxon>
    </lineage>
</organism>
<name>A7ETP6_SCLS1</name>
<protein>
    <submittedName>
        <fullName evidence="1">Uncharacterized protein</fullName>
    </submittedName>
</protein>
<dbReference type="InParanoid" id="A7ETP6"/>
<evidence type="ECO:0000313" key="1">
    <source>
        <dbReference type="EMBL" id="EDN92838.1"/>
    </source>
</evidence>
<dbReference type="EMBL" id="CH476632">
    <property type="protein sequence ID" value="EDN92838.1"/>
    <property type="molecule type" value="Genomic_DNA"/>
</dbReference>
<dbReference type="AlphaFoldDB" id="A7ETP6"/>
<dbReference type="KEGG" id="ssl:SS1G_08703"/>
<dbReference type="Proteomes" id="UP000001312">
    <property type="component" value="Unassembled WGS sequence"/>
</dbReference>
<evidence type="ECO:0000313" key="2">
    <source>
        <dbReference type="Proteomes" id="UP000001312"/>
    </source>
</evidence>
<dbReference type="GeneID" id="5486508"/>
<reference evidence="2" key="1">
    <citation type="journal article" date="2011" name="PLoS Genet.">
        <title>Genomic analysis of the necrotrophic fungal pathogens Sclerotinia sclerotiorum and Botrytis cinerea.</title>
        <authorList>
            <person name="Amselem J."/>
            <person name="Cuomo C.A."/>
            <person name="van Kan J.A."/>
            <person name="Viaud M."/>
            <person name="Benito E.P."/>
            <person name="Couloux A."/>
            <person name="Coutinho P.M."/>
            <person name="de Vries R.P."/>
            <person name="Dyer P.S."/>
            <person name="Fillinger S."/>
            <person name="Fournier E."/>
            <person name="Gout L."/>
            <person name="Hahn M."/>
            <person name="Kohn L."/>
            <person name="Lapalu N."/>
            <person name="Plummer K.M."/>
            <person name="Pradier J.M."/>
            <person name="Quevillon E."/>
            <person name="Sharon A."/>
            <person name="Simon A."/>
            <person name="ten Have A."/>
            <person name="Tudzynski B."/>
            <person name="Tudzynski P."/>
            <person name="Wincker P."/>
            <person name="Andrew M."/>
            <person name="Anthouard V."/>
            <person name="Beever R.E."/>
            <person name="Beffa R."/>
            <person name="Benoit I."/>
            <person name="Bouzid O."/>
            <person name="Brault B."/>
            <person name="Chen Z."/>
            <person name="Choquer M."/>
            <person name="Collemare J."/>
            <person name="Cotton P."/>
            <person name="Danchin E.G."/>
            <person name="Da Silva C."/>
            <person name="Gautier A."/>
            <person name="Giraud C."/>
            <person name="Giraud T."/>
            <person name="Gonzalez C."/>
            <person name="Grossetete S."/>
            <person name="Guldener U."/>
            <person name="Henrissat B."/>
            <person name="Howlett B.J."/>
            <person name="Kodira C."/>
            <person name="Kretschmer M."/>
            <person name="Lappartient A."/>
            <person name="Leroch M."/>
            <person name="Levis C."/>
            <person name="Mauceli E."/>
            <person name="Neuveglise C."/>
            <person name="Oeser B."/>
            <person name="Pearson M."/>
            <person name="Poulain J."/>
            <person name="Poussereau N."/>
            <person name="Quesneville H."/>
            <person name="Rascle C."/>
            <person name="Schumacher J."/>
            <person name="Segurens B."/>
            <person name="Sexton A."/>
            <person name="Silva E."/>
            <person name="Sirven C."/>
            <person name="Soanes D.M."/>
            <person name="Talbot N.J."/>
            <person name="Templeton M."/>
            <person name="Yandava C."/>
            <person name="Yarden O."/>
            <person name="Zeng Q."/>
            <person name="Rollins J.A."/>
            <person name="Lebrun M.H."/>
            <person name="Dickman M."/>
        </authorList>
    </citation>
    <scope>NUCLEOTIDE SEQUENCE [LARGE SCALE GENOMIC DNA]</scope>
    <source>
        <strain evidence="2">ATCC 18683 / 1980 / Ss-1</strain>
    </source>
</reference>
<accession>A7ETP6</accession>
<dbReference type="RefSeq" id="XP_001589939.1">
    <property type="nucleotide sequence ID" value="XM_001589889.1"/>
</dbReference>
<gene>
    <name evidence="1" type="ORF">SS1G_08703</name>
</gene>
<sequence length="48" mass="5345">MARERGSCCDYHGLLHNGEYECQRININEGSHIALTGSYIGHFFSAEG</sequence>